<sequence length="340" mass="37235">KPKKSEKVRAIWNTTTREILIDTLGAQKAEGNQTDNASWKSDAWTACAEALTGTEKGPNGSGGPPKTAKMCGTRWVAEKQEYLQVKSLRNLSGAGWDAENNLVVMEDAVWEAILKSNPKLKKWCTKSFPLYDELSDLVDGGVANRDNSFVPGQQGPLRPDDSHEDDDQEFPLDPQLRGEGGAFRGSSPEVPIPGWERSEKGDSDNENPEEIEPPKTVRKRTRAMSDSPEDSVSGKRRRSDGHGRKPSAGHAMFAVSESLKEVALALGRDPGGPSSPQRKTKAITVIKKLTIADDDKVRALQLIHHDTSFADVLLALDEDDPFREAFVLAEIRAARRAATD</sequence>
<reference evidence="3" key="1">
    <citation type="submission" date="2023-03" db="EMBL/GenBank/DDBJ databases">
        <title>Massive genome expansion in bonnet fungi (Mycena s.s.) driven by repeated elements and novel gene families across ecological guilds.</title>
        <authorList>
            <consortium name="Lawrence Berkeley National Laboratory"/>
            <person name="Harder C.B."/>
            <person name="Miyauchi S."/>
            <person name="Viragh M."/>
            <person name="Kuo A."/>
            <person name="Thoen E."/>
            <person name="Andreopoulos B."/>
            <person name="Lu D."/>
            <person name="Skrede I."/>
            <person name="Drula E."/>
            <person name="Henrissat B."/>
            <person name="Morin E."/>
            <person name="Kohler A."/>
            <person name="Barry K."/>
            <person name="LaButti K."/>
            <person name="Morin E."/>
            <person name="Salamov A."/>
            <person name="Lipzen A."/>
            <person name="Mereny Z."/>
            <person name="Hegedus B."/>
            <person name="Baldrian P."/>
            <person name="Stursova M."/>
            <person name="Weitz H."/>
            <person name="Taylor A."/>
            <person name="Grigoriev I.V."/>
            <person name="Nagy L.G."/>
            <person name="Martin F."/>
            <person name="Kauserud H."/>
        </authorList>
    </citation>
    <scope>NUCLEOTIDE SEQUENCE</scope>
    <source>
        <strain evidence="3">CBHHK188m</strain>
    </source>
</reference>
<feature type="non-terminal residue" evidence="3">
    <location>
        <position position="1"/>
    </location>
</feature>
<dbReference type="PANTHER" id="PTHR46929">
    <property type="entry name" value="EXPRESSED PROTEIN"/>
    <property type="match status" value="1"/>
</dbReference>
<dbReference type="AlphaFoldDB" id="A0AAD7J1Y7"/>
<proteinExistence type="predicted"/>
<dbReference type="EMBL" id="JARJLG010000068">
    <property type="protein sequence ID" value="KAJ7754222.1"/>
    <property type="molecule type" value="Genomic_DNA"/>
</dbReference>
<organism evidence="3 4">
    <name type="scientific">Mycena maculata</name>
    <dbReference type="NCBI Taxonomy" id="230809"/>
    <lineage>
        <taxon>Eukaryota</taxon>
        <taxon>Fungi</taxon>
        <taxon>Dikarya</taxon>
        <taxon>Basidiomycota</taxon>
        <taxon>Agaricomycotina</taxon>
        <taxon>Agaricomycetes</taxon>
        <taxon>Agaricomycetidae</taxon>
        <taxon>Agaricales</taxon>
        <taxon>Marasmiineae</taxon>
        <taxon>Mycenaceae</taxon>
        <taxon>Mycena</taxon>
    </lineage>
</organism>
<dbReference type="Pfam" id="PF12776">
    <property type="entry name" value="Myb_DNA-bind_3"/>
    <property type="match status" value="1"/>
</dbReference>
<protein>
    <recommendedName>
        <fullName evidence="2">Myb/SANT-like domain-containing protein</fullName>
    </recommendedName>
</protein>
<feature type="domain" description="Myb/SANT-like" evidence="2">
    <location>
        <begin position="12"/>
        <end position="112"/>
    </location>
</feature>
<evidence type="ECO:0000256" key="1">
    <source>
        <dbReference type="SAM" id="MobiDB-lite"/>
    </source>
</evidence>
<dbReference type="InterPro" id="IPR024752">
    <property type="entry name" value="Myb/SANT-like_dom"/>
</dbReference>
<feature type="compositionally biased region" description="Basic residues" evidence="1">
    <location>
        <begin position="234"/>
        <end position="247"/>
    </location>
</feature>
<name>A0AAD7J1Y7_9AGAR</name>
<dbReference type="PANTHER" id="PTHR46929:SF3">
    <property type="entry name" value="MYB_SANT-LIKE DOMAIN-CONTAINING PROTEIN"/>
    <property type="match status" value="1"/>
</dbReference>
<evidence type="ECO:0000313" key="3">
    <source>
        <dbReference type="EMBL" id="KAJ7754222.1"/>
    </source>
</evidence>
<feature type="region of interest" description="Disordered" evidence="1">
    <location>
        <begin position="145"/>
        <end position="253"/>
    </location>
</feature>
<dbReference type="Proteomes" id="UP001215280">
    <property type="component" value="Unassembled WGS sequence"/>
</dbReference>
<accession>A0AAD7J1Y7</accession>
<comment type="caution">
    <text evidence="3">The sequence shown here is derived from an EMBL/GenBank/DDBJ whole genome shotgun (WGS) entry which is preliminary data.</text>
</comment>
<evidence type="ECO:0000259" key="2">
    <source>
        <dbReference type="Pfam" id="PF12776"/>
    </source>
</evidence>
<gene>
    <name evidence="3" type="ORF">DFH07DRAFT_1029627</name>
</gene>
<keyword evidence="4" id="KW-1185">Reference proteome</keyword>
<evidence type="ECO:0000313" key="4">
    <source>
        <dbReference type="Proteomes" id="UP001215280"/>
    </source>
</evidence>